<dbReference type="Proteomes" id="UP000646827">
    <property type="component" value="Unassembled WGS sequence"/>
</dbReference>
<feature type="compositionally biased region" description="Low complexity" evidence="11">
    <location>
        <begin position="935"/>
        <end position="954"/>
    </location>
</feature>
<gene>
    <name evidence="14" type="ORF">INT45_013409</name>
</gene>
<feature type="compositionally biased region" description="Polar residues" evidence="11">
    <location>
        <begin position="1220"/>
        <end position="1229"/>
    </location>
</feature>
<dbReference type="GO" id="GO:0005634">
    <property type="term" value="C:nucleus"/>
    <property type="evidence" value="ECO:0007669"/>
    <property type="project" value="UniProtKB-SubCell"/>
</dbReference>
<evidence type="ECO:0000259" key="13">
    <source>
        <dbReference type="Pfam" id="PF03919"/>
    </source>
</evidence>
<comment type="catalytic activity">
    <reaction evidence="10">
        <text>a 5'-end diphospho-ribonucleoside in mRNA + GTP + H(+) = a 5'-end (5'-triphosphoguanosine)-ribonucleoside in mRNA + diphosphate</text>
        <dbReference type="Rhea" id="RHEA:67012"/>
        <dbReference type="Rhea" id="RHEA-COMP:17165"/>
        <dbReference type="Rhea" id="RHEA-COMP:17166"/>
        <dbReference type="ChEBI" id="CHEBI:15378"/>
        <dbReference type="ChEBI" id="CHEBI:33019"/>
        <dbReference type="ChEBI" id="CHEBI:37565"/>
        <dbReference type="ChEBI" id="CHEBI:167616"/>
        <dbReference type="ChEBI" id="CHEBI:167617"/>
        <dbReference type="EC" id="2.7.7.50"/>
    </reaction>
    <physiologicalReaction direction="left-to-right" evidence="10">
        <dbReference type="Rhea" id="RHEA:67013"/>
    </physiologicalReaction>
</comment>
<feature type="compositionally biased region" description="Basic and acidic residues" evidence="11">
    <location>
        <begin position="585"/>
        <end position="598"/>
    </location>
</feature>
<feature type="compositionally biased region" description="Low complexity" evidence="11">
    <location>
        <begin position="667"/>
        <end position="691"/>
    </location>
</feature>
<reference evidence="14 15" key="1">
    <citation type="submission" date="2020-12" db="EMBL/GenBank/DDBJ databases">
        <title>Metabolic potential, ecology and presence of endohyphal bacteria is reflected in genomic diversity of Mucoromycotina.</title>
        <authorList>
            <person name="Muszewska A."/>
            <person name="Okrasinska A."/>
            <person name="Steczkiewicz K."/>
            <person name="Drgas O."/>
            <person name="Orlowska M."/>
            <person name="Perlinska-Lenart U."/>
            <person name="Aleksandrzak-Piekarczyk T."/>
            <person name="Szatraj K."/>
            <person name="Zielenkiewicz U."/>
            <person name="Pilsyk S."/>
            <person name="Malc E."/>
            <person name="Mieczkowski P."/>
            <person name="Kruszewska J.S."/>
            <person name="Biernat P."/>
            <person name="Pawlowska J."/>
        </authorList>
    </citation>
    <scope>NUCLEOTIDE SEQUENCE [LARGE SCALE GENOMIC DNA]</scope>
    <source>
        <strain evidence="14 15">CBS 142.35</strain>
    </source>
</reference>
<feature type="compositionally biased region" description="Polar residues" evidence="11">
    <location>
        <begin position="862"/>
        <end position="877"/>
    </location>
</feature>
<evidence type="ECO:0000256" key="5">
    <source>
        <dbReference type="ARBA" id="ARBA00022695"/>
    </source>
</evidence>
<organism evidence="14 15">
    <name type="scientific">Circinella minor</name>
    <dbReference type="NCBI Taxonomy" id="1195481"/>
    <lineage>
        <taxon>Eukaryota</taxon>
        <taxon>Fungi</taxon>
        <taxon>Fungi incertae sedis</taxon>
        <taxon>Mucoromycota</taxon>
        <taxon>Mucoromycotina</taxon>
        <taxon>Mucoromycetes</taxon>
        <taxon>Mucorales</taxon>
        <taxon>Lichtheimiaceae</taxon>
        <taxon>Circinella</taxon>
    </lineage>
</organism>
<comment type="subcellular location">
    <subcellularLocation>
        <location evidence="1">Nucleus</location>
    </subcellularLocation>
</comment>
<dbReference type="GO" id="GO:0005525">
    <property type="term" value="F:GTP binding"/>
    <property type="evidence" value="ECO:0007669"/>
    <property type="project" value="UniProtKB-KW"/>
</dbReference>
<keyword evidence="9" id="KW-0539">Nucleus</keyword>
<protein>
    <recommendedName>
        <fullName evidence="2">mRNA guanylyltransferase</fullName>
        <ecNumber evidence="2">2.7.7.50</ecNumber>
    </recommendedName>
</protein>
<dbReference type="OrthoDB" id="200924at2759"/>
<feature type="compositionally biased region" description="Polar residues" evidence="11">
    <location>
        <begin position="1193"/>
        <end position="1211"/>
    </location>
</feature>
<dbReference type="PANTHER" id="PTHR10367:SF17">
    <property type="entry name" value="MRNA-CAPPING ENZYME"/>
    <property type="match status" value="1"/>
</dbReference>
<keyword evidence="3" id="KW-0507">mRNA processing</keyword>
<keyword evidence="8" id="KW-0342">GTP-binding</keyword>
<feature type="compositionally biased region" description="Low complexity" evidence="11">
    <location>
        <begin position="983"/>
        <end position="996"/>
    </location>
</feature>
<feature type="compositionally biased region" description="Pro residues" evidence="11">
    <location>
        <begin position="955"/>
        <end position="966"/>
    </location>
</feature>
<dbReference type="Gene3D" id="2.40.50.140">
    <property type="entry name" value="Nucleic acid-binding proteins"/>
    <property type="match status" value="1"/>
</dbReference>
<dbReference type="InterPro" id="IPR012340">
    <property type="entry name" value="NA-bd_OB-fold"/>
</dbReference>
<feature type="compositionally biased region" description="Polar residues" evidence="11">
    <location>
        <begin position="517"/>
        <end position="528"/>
    </location>
</feature>
<dbReference type="SUPFAM" id="SSF50249">
    <property type="entry name" value="Nucleic acid-binding proteins"/>
    <property type="match status" value="1"/>
</dbReference>
<proteinExistence type="predicted"/>
<keyword evidence="15" id="KW-1185">Reference proteome</keyword>
<evidence type="ECO:0000256" key="11">
    <source>
        <dbReference type="SAM" id="MobiDB-lite"/>
    </source>
</evidence>
<feature type="compositionally biased region" description="Basic and acidic residues" evidence="11">
    <location>
        <begin position="728"/>
        <end position="745"/>
    </location>
</feature>
<evidence type="ECO:0000256" key="8">
    <source>
        <dbReference type="ARBA" id="ARBA00023134"/>
    </source>
</evidence>
<evidence type="ECO:0000256" key="9">
    <source>
        <dbReference type="ARBA" id="ARBA00023242"/>
    </source>
</evidence>
<dbReference type="InterPro" id="IPR013846">
    <property type="entry name" value="mRNA_cap_enzyme_C"/>
</dbReference>
<feature type="compositionally biased region" description="Polar residues" evidence="11">
    <location>
        <begin position="41"/>
        <end position="59"/>
    </location>
</feature>
<feature type="compositionally biased region" description="Low complexity" evidence="11">
    <location>
        <begin position="1151"/>
        <end position="1168"/>
    </location>
</feature>
<feature type="region of interest" description="Disordered" evidence="11">
    <location>
        <begin position="1"/>
        <end position="59"/>
    </location>
</feature>
<evidence type="ECO:0000256" key="4">
    <source>
        <dbReference type="ARBA" id="ARBA00022679"/>
    </source>
</evidence>
<feature type="compositionally biased region" description="Polar residues" evidence="11">
    <location>
        <begin position="1016"/>
        <end position="1045"/>
    </location>
</feature>
<dbReference type="EC" id="2.7.7.50" evidence="2"/>
<feature type="compositionally biased region" description="Pro residues" evidence="11">
    <location>
        <begin position="1169"/>
        <end position="1180"/>
    </location>
</feature>
<dbReference type="Gene3D" id="3.30.470.30">
    <property type="entry name" value="DNA ligase/mRNA capping enzyme"/>
    <property type="match status" value="1"/>
</dbReference>
<dbReference type="Pfam" id="PF03919">
    <property type="entry name" value="mRNA_cap_C"/>
    <property type="match status" value="1"/>
</dbReference>
<evidence type="ECO:0000256" key="3">
    <source>
        <dbReference type="ARBA" id="ARBA00022664"/>
    </source>
</evidence>
<evidence type="ECO:0000256" key="10">
    <source>
        <dbReference type="ARBA" id="ARBA00044624"/>
    </source>
</evidence>
<feature type="compositionally biased region" description="Polar residues" evidence="11">
    <location>
        <begin position="885"/>
        <end position="900"/>
    </location>
</feature>
<accession>A0A8H7S6Z7</accession>
<feature type="compositionally biased region" description="Basic and acidic residues" evidence="11">
    <location>
        <begin position="551"/>
        <end position="574"/>
    </location>
</feature>
<feature type="region of interest" description="Disordered" evidence="11">
    <location>
        <begin position="503"/>
        <end position="915"/>
    </location>
</feature>
<name>A0A8H7S6Z7_9FUNG</name>
<feature type="compositionally biased region" description="Low complexity" evidence="11">
    <location>
        <begin position="1260"/>
        <end position="1275"/>
    </location>
</feature>
<feature type="domain" description="mRNA capping enzyme C-terminal" evidence="13">
    <location>
        <begin position="293"/>
        <end position="410"/>
    </location>
</feature>
<evidence type="ECO:0000256" key="7">
    <source>
        <dbReference type="ARBA" id="ARBA00023042"/>
    </source>
</evidence>
<dbReference type="InterPro" id="IPR001339">
    <property type="entry name" value="mRNA_cap_enzyme_adenylation"/>
</dbReference>
<feature type="compositionally biased region" description="Polar residues" evidence="11">
    <location>
        <begin position="765"/>
        <end position="777"/>
    </location>
</feature>
<feature type="region of interest" description="Disordered" evidence="11">
    <location>
        <begin position="929"/>
        <end position="1045"/>
    </location>
</feature>
<feature type="domain" description="mRNA capping enzyme adenylation" evidence="12">
    <location>
        <begin position="96"/>
        <end position="289"/>
    </location>
</feature>
<feature type="compositionally biased region" description="Polar residues" evidence="11">
    <location>
        <begin position="846"/>
        <end position="855"/>
    </location>
</feature>
<evidence type="ECO:0000256" key="1">
    <source>
        <dbReference type="ARBA" id="ARBA00004123"/>
    </source>
</evidence>
<feature type="compositionally biased region" description="Low complexity" evidence="11">
    <location>
        <begin position="824"/>
        <end position="838"/>
    </location>
</feature>
<keyword evidence="4" id="KW-0808">Transferase</keyword>
<feature type="compositionally biased region" description="Basic and acidic residues" evidence="11">
    <location>
        <begin position="1290"/>
        <end position="1307"/>
    </location>
</feature>
<dbReference type="GO" id="GO:0005524">
    <property type="term" value="F:ATP binding"/>
    <property type="evidence" value="ECO:0007669"/>
    <property type="project" value="InterPro"/>
</dbReference>
<dbReference type="InterPro" id="IPR051029">
    <property type="entry name" value="mRNA_Capping_Enz/RNA_Phosphat"/>
</dbReference>
<evidence type="ECO:0000256" key="6">
    <source>
        <dbReference type="ARBA" id="ARBA00022741"/>
    </source>
</evidence>
<feature type="compositionally biased region" description="Polar residues" evidence="11">
    <location>
        <begin position="1103"/>
        <end position="1114"/>
    </location>
</feature>
<dbReference type="EMBL" id="JAEPRB010000051">
    <property type="protein sequence ID" value="KAG2223952.1"/>
    <property type="molecule type" value="Genomic_DNA"/>
</dbReference>
<evidence type="ECO:0000313" key="14">
    <source>
        <dbReference type="EMBL" id="KAG2223952.1"/>
    </source>
</evidence>
<dbReference type="CDD" id="cd07895">
    <property type="entry name" value="Adenylation_mRNA_capping"/>
    <property type="match status" value="1"/>
</dbReference>
<dbReference type="GO" id="GO:0006370">
    <property type="term" value="P:7-methylguanosine mRNA capping"/>
    <property type="evidence" value="ECO:0007669"/>
    <property type="project" value="UniProtKB-KW"/>
</dbReference>
<feature type="compositionally biased region" description="Low complexity" evidence="11">
    <location>
        <begin position="1076"/>
        <end position="1089"/>
    </location>
</feature>
<feature type="compositionally biased region" description="Polar residues" evidence="11">
    <location>
        <begin position="794"/>
        <end position="819"/>
    </location>
</feature>
<dbReference type="PANTHER" id="PTHR10367">
    <property type="entry name" value="MRNA-CAPPING ENZYME"/>
    <property type="match status" value="1"/>
</dbReference>
<evidence type="ECO:0000256" key="2">
    <source>
        <dbReference type="ARBA" id="ARBA00012475"/>
    </source>
</evidence>
<dbReference type="Pfam" id="PF01331">
    <property type="entry name" value="mRNA_cap_enzyme"/>
    <property type="match status" value="1"/>
</dbReference>
<dbReference type="GO" id="GO:0004484">
    <property type="term" value="F:mRNA guanylyltransferase activity"/>
    <property type="evidence" value="ECO:0007669"/>
    <property type="project" value="UniProtKB-EC"/>
</dbReference>
<evidence type="ECO:0000259" key="12">
    <source>
        <dbReference type="Pfam" id="PF01331"/>
    </source>
</evidence>
<evidence type="ECO:0000313" key="15">
    <source>
        <dbReference type="Proteomes" id="UP000646827"/>
    </source>
</evidence>
<feature type="region of interest" description="Disordered" evidence="11">
    <location>
        <begin position="1070"/>
        <end position="1307"/>
    </location>
</feature>
<keyword evidence="7" id="KW-0506">mRNA capping</keyword>
<feature type="compositionally biased region" description="Pro residues" evidence="11">
    <location>
        <begin position="1276"/>
        <end position="1287"/>
    </location>
</feature>
<dbReference type="SUPFAM" id="SSF56091">
    <property type="entry name" value="DNA ligase/mRNA capping enzyme, catalytic domain"/>
    <property type="match status" value="1"/>
</dbReference>
<sequence length="1307" mass="148775">MAAFNPQHQQQQQHHQQQSYNNNSSTSISSSSSNSSASDHPLSTRTSPRSHINNNNETSMLPETIGKRVHPQHSQVLHARVKEILKIHHDSFPGSQPISFERKHLTELEQEDYFVCEKTDGVRYLLFFLHSSKGPASFLFDRNRNWYYVPNLLFPMRGREKECLKDTLMDGELVMDTEPNNNDKKIWRFLIFDLMSLNGVPVTKRSFNTRLGMLQQEVIAPFKNSIRQMSDSVKSPPFSIELKKMERSYGLHLVFDQMTKLKHSSDGVIWTPVKHPYIPGTCDKLLKWKPPELNTVDFRISAKWSKEHKPIYNLEVLSHGVTYKFYDHFQPESELATEWKNHLPDGRIAEFRYDREWAVTIVEQGYAPTTRKGGWRFVRFRGDKDTANDENVVRKIVRSIEQGITKEELLQHMDKVRSAWKAREKGLPIPTGSSKPTPEHLTLSTITTTSRPAIASLNTSLTTPTSATTPAILPSPSVTNMGSSYFPSNYDYVIKSRNNSIDMGRVSDTNSRRQSEPDLSSLSATNTKGVFLKHEPTLQQVDENEEENENHDDTGKEEGEDLSKQKREDKEKVMEPVSSSSIIDEDIKSTTENERKLSTDSNGGNAAASLSEDGQSSNKRDSPRMSTGPMERKRFKSWTGEWTNPEEKRPSGVATPVCDDRSHRYTVSTLPQSVSSSSVSLSPSKSSAATVPATSVDEHKDESNGQPLLTRPKKRGDEKPKQHQLPPKKKEPWIPENYYKKQEERRRRKISASSSDDNVDDLTKRQPSYIESSTSDLVHSEKGTKLRKVALEHSGTSNKVQNNEKNTMQRVVNNDNVSAKNGKPRPSISSGISSPSSIYEQRHNIQHSNAKQASASPIVMRKTNSSSIHSLLTTSVEPTLVLKADNQSSTSTVEEQQRQQLPVKRSPREQQQQHHNRAYDFATILQSSDNSYSKQQYQQQSLSQPSSRRTSSHSPRPPPPPQPQPQHHPHQQQEHHPRQPPKSHSQQLQSSIDQQQRVVHHSPTVSHQLPIAHRSPTISQQQAQVHRSPTIQQQQNQVHRSPSTQQQPVHFINYHADGSHIRLAPTEAREWHHHPQAQAQQQLSPHQQSTHPIHPIHQPQGYVRSSSTPEQTGGRQLHVWKASDPAPKSSPHQQQQQQQRDKYYQHHHLQQQHQHGYGSTPPISNAAIPPQPQPPAPPPSNQQQMYPPGYHNPHNQQSTMVPQQVASKNTPPTIPPGTQPHMSYSQTSEKQQRYSRRQSGASNEYDERQHYSYHPHQHPHPQQEYQHYPPHSQQHQPPPLLPPPPSPQRSQHERSKSSKAKLDFILN</sequence>
<comment type="caution">
    <text evidence="14">The sequence shown here is derived from an EMBL/GenBank/DDBJ whole genome shotgun (WGS) entry which is preliminary data.</text>
</comment>
<feature type="compositionally biased region" description="Low complexity" evidence="11">
    <location>
        <begin position="7"/>
        <end position="40"/>
    </location>
</feature>
<keyword evidence="6" id="KW-0547">Nucleotide-binding</keyword>
<keyword evidence="5" id="KW-0548">Nucleotidyltransferase</keyword>